<keyword evidence="2" id="KW-1133">Transmembrane helix</keyword>
<dbReference type="AlphaFoldDB" id="A0A6L6QG29"/>
<reference evidence="3 4" key="1">
    <citation type="submission" date="2019-11" db="EMBL/GenBank/DDBJ databases">
        <title>Type strains purchased from KCTC, JCM and DSMZ.</title>
        <authorList>
            <person name="Lu H."/>
        </authorList>
    </citation>
    <scope>NUCLEOTIDE SEQUENCE [LARGE SCALE GENOMIC DNA]</scope>
    <source>
        <strain evidence="3 4">JCM 31587</strain>
    </source>
</reference>
<dbReference type="InterPro" id="IPR025291">
    <property type="entry name" value="DUF4153"/>
</dbReference>
<evidence type="ECO:0000313" key="3">
    <source>
        <dbReference type="EMBL" id="MTW11312.1"/>
    </source>
</evidence>
<keyword evidence="2" id="KW-0812">Transmembrane</keyword>
<organism evidence="3 4">
    <name type="scientific">Massilia eburnea</name>
    <dbReference type="NCBI Taxonomy" id="1776165"/>
    <lineage>
        <taxon>Bacteria</taxon>
        <taxon>Pseudomonadati</taxon>
        <taxon>Pseudomonadota</taxon>
        <taxon>Betaproteobacteria</taxon>
        <taxon>Burkholderiales</taxon>
        <taxon>Oxalobacteraceae</taxon>
        <taxon>Telluria group</taxon>
        <taxon>Massilia</taxon>
    </lineage>
</organism>
<proteinExistence type="predicted"/>
<feature type="transmembrane region" description="Helical" evidence="2">
    <location>
        <begin position="82"/>
        <end position="102"/>
    </location>
</feature>
<name>A0A6L6QG29_9BURK</name>
<keyword evidence="2" id="KW-0472">Membrane</keyword>
<dbReference type="Proteomes" id="UP000472320">
    <property type="component" value="Unassembled WGS sequence"/>
</dbReference>
<dbReference type="Pfam" id="PF13687">
    <property type="entry name" value="DUF4153"/>
    <property type="match status" value="1"/>
</dbReference>
<keyword evidence="4" id="KW-1185">Reference proteome</keyword>
<evidence type="ECO:0000256" key="1">
    <source>
        <dbReference type="SAM" id="MobiDB-lite"/>
    </source>
</evidence>
<feature type="transmembrane region" description="Helical" evidence="2">
    <location>
        <begin position="114"/>
        <end position="135"/>
    </location>
</feature>
<protein>
    <submittedName>
        <fullName evidence="3">DUF4153 domain-containing protein</fullName>
    </submittedName>
</protein>
<evidence type="ECO:0000256" key="2">
    <source>
        <dbReference type="SAM" id="Phobius"/>
    </source>
</evidence>
<sequence>MDASLPEPELPVRDAAVTRRVGQLRLAVGLVQGGLLYFLYHAQQAGAWPSGHPALQIPLVMCGIVLPALLISSLGHLDRRQLLLWLGAAALALATVCVHDAWRNALDPAPLKRPSLLLFPFSAGFFFVAHSLVLAGAHDGRRIAHYATCFESAWKLAIQLLFSAMFVGGVWLVMWLGAALFDMLKLHFLGELLLKSWFSVPLVCVAFSSAMHTTDVRPAIVRGIRSLLLVLMAWILPIAVLMVGGFLAALPFTGLQPLWQTRHATAVLLASCAVLVVLVNAAFQAGDAAAALARSVRFAARLACFLLLPLVLLGMHALGLRVGDYGWTMERVLAAACLLVGTVYAGGYALAASRRAGPWLDGLRQVNLAAAFLTLAVSFALFTPIADPARIAVSDQVARLGRGMTPADQFDYAFLRFHGARYGLDALQALAANGAGQQAALVRSRAASALRQRYEDPGTVSAASAADIAANLSVWPRGAELPASFLQQDWAAARLPALAPGCLRRAGSKCDAIVLDADGDGQQEVLLVGATRGDGSALLEEGDGGWRVIARPPLQLAGCTAVLDRLRAGEFALAPQRLRDIDVGGQRLALTPADAAAPDCTQTAGATGSPAVSPAVAPDAAPTATPAVVR</sequence>
<feature type="transmembrane region" description="Helical" evidence="2">
    <location>
        <begin position="24"/>
        <end position="42"/>
    </location>
</feature>
<feature type="transmembrane region" description="Helical" evidence="2">
    <location>
        <begin position="54"/>
        <end position="75"/>
    </location>
</feature>
<dbReference type="EMBL" id="WNKX01000007">
    <property type="protein sequence ID" value="MTW11312.1"/>
    <property type="molecule type" value="Genomic_DNA"/>
</dbReference>
<feature type="transmembrane region" description="Helical" evidence="2">
    <location>
        <begin position="264"/>
        <end position="286"/>
    </location>
</feature>
<accession>A0A6L6QG29</accession>
<feature type="transmembrane region" description="Helical" evidence="2">
    <location>
        <begin position="298"/>
        <end position="320"/>
    </location>
</feature>
<feature type="transmembrane region" description="Helical" evidence="2">
    <location>
        <begin position="196"/>
        <end position="214"/>
    </location>
</feature>
<gene>
    <name evidence="3" type="ORF">GM658_11975</name>
</gene>
<feature type="region of interest" description="Disordered" evidence="1">
    <location>
        <begin position="600"/>
        <end position="630"/>
    </location>
</feature>
<dbReference type="OrthoDB" id="7022049at2"/>
<comment type="caution">
    <text evidence="3">The sequence shown here is derived from an EMBL/GenBank/DDBJ whole genome shotgun (WGS) entry which is preliminary data.</text>
</comment>
<feature type="transmembrane region" description="Helical" evidence="2">
    <location>
        <begin position="226"/>
        <end position="252"/>
    </location>
</feature>
<dbReference type="RefSeq" id="WP_155454266.1">
    <property type="nucleotide sequence ID" value="NZ_WNKX01000007.1"/>
</dbReference>
<feature type="transmembrane region" description="Helical" evidence="2">
    <location>
        <begin position="365"/>
        <end position="386"/>
    </location>
</feature>
<feature type="transmembrane region" description="Helical" evidence="2">
    <location>
        <begin position="332"/>
        <end position="353"/>
    </location>
</feature>
<evidence type="ECO:0000313" key="4">
    <source>
        <dbReference type="Proteomes" id="UP000472320"/>
    </source>
</evidence>
<feature type="transmembrane region" description="Helical" evidence="2">
    <location>
        <begin position="156"/>
        <end position="176"/>
    </location>
</feature>